<reference evidence="1" key="1">
    <citation type="submission" date="2014-09" db="EMBL/GenBank/DDBJ databases">
        <authorList>
            <person name="Magalhaes I.L.F."/>
            <person name="Oliveira U."/>
            <person name="Santos F.R."/>
            <person name="Vidigal T.H.D.A."/>
            <person name="Brescovit A.D."/>
            <person name="Santos A.J."/>
        </authorList>
    </citation>
    <scope>NUCLEOTIDE SEQUENCE</scope>
    <source>
        <tissue evidence="1">Shoot tissue taken approximately 20 cm above the soil surface</tissue>
    </source>
</reference>
<sequence>MYVRMYIQEYKTCTLYTMHPISTYVIRCTCNTTQWYMQGCVCIQVESYGTGYGYA</sequence>
<organism evidence="1">
    <name type="scientific">Arundo donax</name>
    <name type="common">Giant reed</name>
    <name type="synonym">Donax arundinaceus</name>
    <dbReference type="NCBI Taxonomy" id="35708"/>
    <lineage>
        <taxon>Eukaryota</taxon>
        <taxon>Viridiplantae</taxon>
        <taxon>Streptophyta</taxon>
        <taxon>Embryophyta</taxon>
        <taxon>Tracheophyta</taxon>
        <taxon>Spermatophyta</taxon>
        <taxon>Magnoliopsida</taxon>
        <taxon>Liliopsida</taxon>
        <taxon>Poales</taxon>
        <taxon>Poaceae</taxon>
        <taxon>PACMAD clade</taxon>
        <taxon>Arundinoideae</taxon>
        <taxon>Arundineae</taxon>
        <taxon>Arundo</taxon>
    </lineage>
</organism>
<dbReference type="AlphaFoldDB" id="A0A0A8XZC2"/>
<evidence type="ECO:0000313" key="1">
    <source>
        <dbReference type="EMBL" id="JAD19206.1"/>
    </source>
</evidence>
<accession>A0A0A8XZC2</accession>
<name>A0A0A8XZC2_ARUDO</name>
<dbReference type="EMBL" id="GBRH01278689">
    <property type="protein sequence ID" value="JAD19206.1"/>
    <property type="molecule type" value="Transcribed_RNA"/>
</dbReference>
<protein>
    <submittedName>
        <fullName evidence="1">Uncharacterized protein</fullName>
    </submittedName>
</protein>
<reference evidence="1" key="2">
    <citation type="journal article" date="2015" name="Data Brief">
        <title>Shoot transcriptome of the giant reed, Arundo donax.</title>
        <authorList>
            <person name="Barrero R.A."/>
            <person name="Guerrero F.D."/>
            <person name="Moolhuijzen P."/>
            <person name="Goolsby J.A."/>
            <person name="Tidwell J."/>
            <person name="Bellgard S.E."/>
            <person name="Bellgard M.I."/>
        </authorList>
    </citation>
    <scope>NUCLEOTIDE SEQUENCE</scope>
    <source>
        <tissue evidence="1">Shoot tissue taken approximately 20 cm above the soil surface</tissue>
    </source>
</reference>
<proteinExistence type="predicted"/>